<comment type="caution">
    <text evidence="1">The sequence shown here is derived from an EMBL/GenBank/DDBJ whole genome shotgun (WGS) entry which is preliminary data.</text>
</comment>
<proteinExistence type="predicted"/>
<gene>
    <name evidence="1" type="ORF">GCM10020366_10720</name>
</gene>
<organism evidence="1 2">
    <name type="scientific">Saccharopolyspora gregorii</name>
    <dbReference type="NCBI Taxonomy" id="33914"/>
    <lineage>
        <taxon>Bacteria</taxon>
        <taxon>Bacillati</taxon>
        <taxon>Actinomycetota</taxon>
        <taxon>Actinomycetes</taxon>
        <taxon>Pseudonocardiales</taxon>
        <taxon>Pseudonocardiaceae</taxon>
        <taxon>Saccharopolyspora</taxon>
    </lineage>
</organism>
<reference evidence="2" key="1">
    <citation type="journal article" date="2019" name="Int. J. Syst. Evol. Microbiol.">
        <title>The Global Catalogue of Microorganisms (GCM) 10K type strain sequencing project: providing services to taxonomists for standard genome sequencing and annotation.</title>
        <authorList>
            <consortium name="The Broad Institute Genomics Platform"/>
            <consortium name="The Broad Institute Genome Sequencing Center for Infectious Disease"/>
            <person name="Wu L."/>
            <person name="Ma J."/>
        </authorList>
    </citation>
    <scope>NUCLEOTIDE SEQUENCE [LARGE SCALE GENOMIC DNA]</scope>
    <source>
        <strain evidence="2">JCM 9687</strain>
    </source>
</reference>
<name>A0ABP6RKX6_9PSEU</name>
<accession>A0ABP6RKX6</accession>
<keyword evidence="2" id="KW-1185">Reference proteome</keyword>
<evidence type="ECO:0000313" key="2">
    <source>
        <dbReference type="Proteomes" id="UP001500483"/>
    </source>
</evidence>
<sequence>MQLWFPLLRLDFRHATDPKSLDCMPLLTKLSYPFVQAALCLGAIERDFRQPVERLHVHGRVSRLLQVIGVRQALDVDVGRLRIV</sequence>
<protein>
    <submittedName>
        <fullName evidence="1">Uncharacterized protein</fullName>
    </submittedName>
</protein>
<dbReference type="Proteomes" id="UP001500483">
    <property type="component" value="Unassembled WGS sequence"/>
</dbReference>
<dbReference type="EMBL" id="BAAAYK010000031">
    <property type="protein sequence ID" value="GAA3354327.1"/>
    <property type="molecule type" value="Genomic_DNA"/>
</dbReference>
<evidence type="ECO:0000313" key="1">
    <source>
        <dbReference type="EMBL" id="GAA3354327.1"/>
    </source>
</evidence>